<dbReference type="PANTHER" id="PTHR43384:SF13">
    <property type="entry name" value="SLR0110 PROTEIN"/>
    <property type="match status" value="1"/>
</dbReference>
<dbReference type="SUPFAM" id="SSF52540">
    <property type="entry name" value="P-loop containing nucleoside triphosphate hydrolases"/>
    <property type="match status" value="1"/>
</dbReference>
<dbReference type="PROSITE" id="PS50110">
    <property type="entry name" value="RESPONSE_REGULATORY"/>
    <property type="match status" value="1"/>
</dbReference>
<evidence type="ECO:0000259" key="2">
    <source>
        <dbReference type="PROSITE" id="PS50110"/>
    </source>
</evidence>
<dbReference type="InterPro" id="IPR050625">
    <property type="entry name" value="ParA/MinD_ATPase"/>
</dbReference>
<sequence length="396" mass="42458">MSTFTQDSEALGTNVLSIALIGPEGTYRRDMTSAVVGSQAKVTREFVSYPGLDDVADLLSAEFDVIIIELDSNPEHALDLVENICSNSPATVMAYSAQSDAELLVRCMRAGAREFLTAPIVPTTIAEALVRAAVRRPAARSKKAGGKLYVFASAKGGSGVTTVASNFALTLARESGQSTVLIDLDLPLGNVAIDLGITAQFSTANAIETVERMDSNLLQTLLTKHSSGLFVLAAPDRYTPVSPSEQAVEKLLSIVRQAFDYVVVDAGSGIGSNWNALFKNASTVYLITQVSISGLRNSNRVISEFFSANGGPQLEIVLNRFLPRSLGIDEENITKALTRPVQWKIPSDYLSARRAQNTATPLAMEDSPISQVIRQMARIASGLPPTAEKKKKFGIF</sequence>
<feature type="domain" description="Response regulatory" evidence="2">
    <location>
        <begin position="17"/>
        <end position="133"/>
    </location>
</feature>
<evidence type="ECO:0000313" key="4">
    <source>
        <dbReference type="Proteomes" id="UP000515312"/>
    </source>
</evidence>
<dbReference type="KEGG" id="adin:H7849_02465"/>
<dbReference type="GO" id="GO:0005524">
    <property type="term" value="F:ATP binding"/>
    <property type="evidence" value="ECO:0007669"/>
    <property type="project" value="TreeGrafter"/>
</dbReference>
<dbReference type="Gene3D" id="3.40.50.300">
    <property type="entry name" value="P-loop containing nucleotide triphosphate hydrolases"/>
    <property type="match status" value="1"/>
</dbReference>
<protein>
    <submittedName>
        <fullName evidence="3">AAA family ATPase</fullName>
    </submittedName>
</protein>
<evidence type="ECO:0000256" key="1">
    <source>
        <dbReference type="PROSITE-ProRule" id="PRU00169"/>
    </source>
</evidence>
<dbReference type="InterPro" id="IPR011006">
    <property type="entry name" value="CheY-like_superfamily"/>
</dbReference>
<comment type="caution">
    <text evidence="1">Lacks conserved residue(s) required for the propagation of feature annotation.</text>
</comment>
<keyword evidence="4" id="KW-1185">Reference proteome</keyword>
<dbReference type="GO" id="GO:0016887">
    <property type="term" value="F:ATP hydrolysis activity"/>
    <property type="evidence" value="ECO:0007669"/>
    <property type="project" value="TreeGrafter"/>
</dbReference>
<dbReference type="Proteomes" id="UP000515312">
    <property type="component" value="Chromosome"/>
</dbReference>
<dbReference type="GO" id="GO:0000160">
    <property type="term" value="P:phosphorelay signal transduction system"/>
    <property type="evidence" value="ECO:0007669"/>
    <property type="project" value="InterPro"/>
</dbReference>
<dbReference type="SUPFAM" id="SSF52172">
    <property type="entry name" value="CheY-like"/>
    <property type="match status" value="1"/>
</dbReference>
<dbReference type="AlphaFoldDB" id="A0A7G8BQC7"/>
<dbReference type="PANTHER" id="PTHR43384">
    <property type="entry name" value="SEPTUM SITE-DETERMINING PROTEIN MIND HOMOLOG, CHLOROPLASTIC-RELATED"/>
    <property type="match status" value="1"/>
</dbReference>
<dbReference type="GO" id="GO:0005829">
    <property type="term" value="C:cytosol"/>
    <property type="evidence" value="ECO:0007669"/>
    <property type="project" value="TreeGrafter"/>
</dbReference>
<accession>A0A7G8BQC7</accession>
<organism evidence="3 4">
    <name type="scientific">Alloacidobacterium dinghuense</name>
    <dbReference type="NCBI Taxonomy" id="2763107"/>
    <lineage>
        <taxon>Bacteria</taxon>
        <taxon>Pseudomonadati</taxon>
        <taxon>Acidobacteriota</taxon>
        <taxon>Terriglobia</taxon>
        <taxon>Terriglobales</taxon>
        <taxon>Acidobacteriaceae</taxon>
        <taxon>Alloacidobacterium</taxon>
    </lineage>
</organism>
<dbReference type="EMBL" id="CP060394">
    <property type="protein sequence ID" value="QNI34747.1"/>
    <property type="molecule type" value="Genomic_DNA"/>
</dbReference>
<dbReference type="Gene3D" id="3.40.50.2300">
    <property type="match status" value="1"/>
</dbReference>
<dbReference type="GO" id="GO:0051782">
    <property type="term" value="P:negative regulation of cell division"/>
    <property type="evidence" value="ECO:0007669"/>
    <property type="project" value="TreeGrafter"/>
</dbReference>
<evidence type="ECO:0000313" key="3">
    <source>
        <dbReference type="EMBL" id="QNI34747.1"/>
    </source>
</evidence>
<dbReference type="InterPro" id="IPR027417">
    <property type="entry name" value="P-loop_NTPase"/>
</dbReference>
<dbReference type="InterPro" id="IPR001789">
    <property type="entry name" value="Sig_transdc_resp-reg_receiver"/>
</dbReference>
<dbReference type="InterPro" id="IPR025669">
    <property type="entry name" value="AAA_dom"/>
</dbReference>
<name>A0A7G8BQC7_9BACT</name>
<gene>
    <name evidence="3" type="ORF">H7849_02465</name>
</gene>
<reference evidence="3 4" key="1">
    <citation type="submission" date="2020-08" db="EMBL/GenBank/DDBJ databases">
        <title>Edaphobacter telluris sp. nov. and Acidobacterium dinghuensis sp. nov., two acidobacteria isolated from forest soil.</title>
        <authorList>
            <person name="Fu J."/>
            <person name="Qiu L."/>
        </authorList>
    </citation>
    <scope>NUCLEOTIDE SEQUENCE [LARGE SCALE GENOMIC DNA]</scope>
    <source>
        <strain evidence="3">4Y35</strain>
    </source>
</reference>
<proteinExistence type="predicted"/>
<dbReference type="GO" id="GO:0009898">
    <property type="term" value="C:cytoplasmic side of plasma membrane"/>
    <property type="evidence" value="ECO:0007669"/>
    <property type="project" value="TreeGrafter"/>
</dbReference>
<dbReference type="Pfam" id="PF13614">
    <property type="entry name" value="AAA_31"/>
    <property type="match status" value="1"/>
</dbReference>